<feature type="region of interest" description="Disordered" evidence="1">
    <location>
        <begin position="1"/>
        <end position="30"/>
    </location>
</feature>
<dbReference type="Proteomes" id="UP000799436">
    <property type="component" value="Unassembled WGS sequence"/>
</dbReference>
<organism evidence="2 3">
    <name type="scientific">Teratosphaeria nubilosa</name>
    <dbReference type="NCBI Taxonomy" id="161662"/>
    <lineage>
        <taxon>Eukaryota</taxon>
        <taxon>Fungi</taxon>
        <taxon>Dikarya</taxon>
        <taxon>Ascomycota</taxon>
        <taxon>Pezizomycotina</taxon>
        <taxon>Dothideomycetes</taxon>
        <taxon>Dothideomycetidae</taxon>
        <taxon>Mycosphaerellales</taxon>
        <taxon>Teratosphaeriaceae</taxon>
        <taxon>Teratosphaeria</taxon>
    </lineage>
</organism>
<reference evidence="2" key="1">
    <citation type="journal article" date="2020" name="Stud. Mycol.">
        <title>101 Dothideomycetes genomes: a test case for predicting lifestyles and emergence of pathogens.</title>
        <authorList>
            <person name="Haridas S."/>
            <person name="Albert R."/>
            <person name="Binder M."/>
            <person name="Bloem J."/>
            <person name="Labutti K."/>
            <person name="Salamov A."/>
            <person name="Andreopoulos B."/>
            <person name="Baker S."/>
            <person name="Barry K."/>
            <person name="Bills G."/>
            <person name="Bluhm B."/>
            <person name="Cannon C."/>
            <person name="Castanera R."/>
            <person name="Culley D."/>
            <person name="Daum C."/>
            <person name="Ezra D."/>
            <person name="Gonzalez J."/>
            <person name="Henrissat B."/>
            <person name="Kuo A."/>
            <person name="Liang C."/>
            <person name="Lipzen A."/>
            <person name="Lutzoni F."/>
            <person name="Magnuson J."/>
            <person name="Mondo S."/>
            <person name="Nolan M."/>
            <person name="Ohm R."/>
            <person name="Pangilinan J."/>
            <person name="Park H.-J."/>
            <person name="Ramirez L."/>
            <person name="Alfaro M."/>
            <person name="Sun H."/>
            <person name="Tritt A."/>
            <person name="Yoshinaga Y."/>
            <person name="Zwiers L.-H."/>
            <person name="Turgeon B."/>
            <person name="Goodwin S."/>
            <person name="Spatafora J."/>
            <person name="Crous P."/>
            <person name="Grigoriev I."/>
        </authorList>
    </citation>
    <scope>NUCLEOTIDE SEQUENCE</scope>
    <source>
        <strain evidence="2">CBS 116005</strain>
    </source>
</reference>
<keyword evidence="3" id="KW-1185">Reference proteome</keyword>
<accession>A0A6G1KWY0</accession>
<dbReference type="EMBL" id="ML995899">
    <property type="protein sequence ID" value="KAF2765183.1"/>
    <property type="molecule type" value="Genomic_DNA"/>
</dbReference>
<proteinExistence type="predicted"/>
<name>A0A6G1KWY0_9PEZI</name>
<gene>
    <name evidence="2" type="ORF">EJ03DRAFT_219183</name>
</gene>
<feature type="compositionally biased region" description="Basic residues" evidence="1">
    <location>
        <begin position="7"/>
        <end position="27"/>
    </location>
</feature>
<protein>
    <submittedName>
        <fullName evidence="2">Uncharacterized protein</fullName>
    </submittedName>
</protein>
<dbReference type="AlphaFoldDB" id="A0A6G1KWY0"/>
<feature type="region of interest" description="Disordered" evidence="1">
    <location>
        <begin position="52"/>
        <end position="80"/>
    </location>
</feature>
<evidence type="ECO:0000313" key="3">
    <source>
        <dbReference type="Proteomes" id="UP000799436"/>
    </source>
</evidence>
<sequence length="116" mass="13341">MHFQHNSSRRRRRSIHISRRRTKHNSNRRPTFALFQAPILSLLSSNISRLLSNSSSSSRFSSSSNSPRHSPHPAKEDKASSLLVARMHSSSRKTLRPQQDLVLLVPTSIMRTWRSN</sequence>
<evidence type="ECO:0000256" key="1">
    <source>
        <dbReference type="SAM" id="MobiDB-lite"/>
    </source>
</evidence>
<feature type="compositionally biased region" description="Low complexity" evidence="1">
    <location>
        <begin position="52"/>
        <end position="66"/>
    </location>
</feature>
<evidence type="ECO:0000313" key="2">
    <source>
        <dbReference type="EMBL" id="KAF2765183.1"/>
    </source>
</evidence>